<accession>A0A0C3NEH9</accession>
<organism evidence="1 2">
    <name type="scientific">Phlebiopsis gigantea (strain 11061_1 CR5-6)</name>
    <name type="common">White-rot fungus</name>
    <name type="synonym">Peniophora gigantea</name>
    <dbReference type="NCBI Taxonomy" id="745531"/>
    <lineage>
        <taxon>Eukaryota</taxon>
        <taxon>Fungi</taxon>
        <taxon>Dikarya</taxon>
        <taxon>Basidiomycota</taxon>
        <taxon>Agaricomycotina</taxon>
        <taxon>Agaricomycetes</taxon>
        <taxon>Polyporales</taxon>
        <taxon>Phanerochaetaceae</taxon>
        <taxon>Phlebiopsis</taxon>
    </lineage>
</organism>
<protein>
    <submittedName>
        <fullName evidence="1">Uncharacterized protein</fullName>
    </submittedName>
</protein>
<evidence type="ECO:0000313" key="2">
    <source>
        <dbReference type="Proteomes" id="UP000053257"/>
    </source>
</evidence>
<evidence type="ECO:0000313" key="1">
    <source>
        <dbReference type="EMBL" id="KIP03034.1"/>
    </source>
</evidence>
<sequence>MLGSTGNHYLRFSISPACSDGLTVRKAFQDALLQSFGLTAANIYVDILWLAGNGAEVVARITAR</sequence>
<name>A0A0C3NEH9_PHLG1</name>
<dbReference type="OrthoDB" id="3265020at2759"/>
<proteinExistence type="predicted"/>
<gene>
    <name evidence="1" type="ORF">PHLGIDRAFT_78213</name>
</gene>
<dbReference type="AlphaFoldDB" id="A0A0C3NEH9"/>
<keyword evidence="2" id="KW-1185">Reference proteome</keyword>
<dbReference type="HOGENOM" id="CLU_3056089_0_0_1"/>
<dbReference type="Proteomes" id="UP000053257">
    <property type="component" value="Unassembled WGS sequence"/>
</dbReference>
<dbReference type="EMBL" id="KN840638">
    <property type="protein sequence ID" value="KIP03034.1"/>
    <property type="molecule type" value="Genomic_DNA"/>
</dbReference>
<reference evidence="1 2" key="1">
    <citation type="journal article" date="2014" name="PLoS Genet.">
        <title>Analysis of the Phlebiopsis gigantea genome, transcriptome and secretome provides insight into its pioneer colonization strategies of wood.</title>
        <authorList>
            <person name="Hori C."/>
            <person name="Ishida T."/>
            <person name="Igarashi K."/>
            <person name="Samejima M."/>
            <person name="Suzuki H."/>
            <person name="Master E."/>
            <person name="Ferreira P."/>
            <person name="Ruiz-Duenas F.J."/>
            <person name="Held B."/>
            <person name="Canessa P."/>
            <person name="Larrondo L.F."/>
            <person name="Schmoll M."/>
            <person name="Druzhinina I.S."/>
            <person name="Kubicek C.P."/>
            <person name="Gaskell J.A."/>
            <person name="Kersten P."/>
            <person name="St John F."/>
            <person name="Glasner J."/>
            <person name="Sabat G."/>
            <person name="Splinter BonDurant S."/>
            <person name="Syed K."/>
            <person name="Yadav J."/>
            <person name="Mgbeahuruike A.C."/>
            <person name="Kovalchuk A."/>
            <person name="Asiegbu F.O."/>
            <person name="Lackner G."/>
            <person name="Hoffmeister D."/>
            <person name="Rencoret J."/>
            <person name="Gutierrez A."/>
            <person name="Sun H."/>
            <person name="Lindquist E."/>
            <person name="Barry K."/>
            <person name="Riley R."/>
            <person name="Grigoriev I.V."/>
            <person name="Henrissat B."/>
            <person name="Kues U."/>
            <person name="Berka R.M."/>
            <person name="Martinez A.T."/>
            <person name="Covert S.F."/>
            <person name="Blanchette R.A."/>
            <person name="Cullen D."/>
        </authorList>
    </citation>
    <scope>NUCLEOTIDE SEQUENCE [LARGE SCALE GENOMIC DNA]</scope>
    <source>
        <strain evidence="1 2">11061_1 CR5-6</strain>
    </source>
</reference>